<dbReference type="SUPFAM" id="SSF57845">
    <property type="entry name" value="B-box zinc-binding domain"/>
    <property type="match status" value="1"/>
</dbReference>
<protein>
    <submittedName>
        <fullName evidence="7">Uncharacterized protein</fullName>
    </submittedName>
</protein>
<dbReference type="AlphaFoldDB" id="A0AAV9RWW9"/>
<dbReference type="InterPro" id="IPR043136">
    <property type="entry name" value="B30.2/SPRY_sf"/>
</dbReference>
<keyword evidence="1 3" id="KW-0479">Metal-binding</keyword>
<dbReference type="Gene3D" id="2.60.120.920">
    <property type="match status" value="1"/>
</dbReference>
<dbReference type="Pfam" id="PF13765">
    <property type="entry name" value="PRY"/>
    <property type="match status" value="1"/>
</dbReference>
<name>A0AAV9RWW9_9TELE</name>
<dbReference type="PROSITE" id="PS50119">
    <property type="entry name" value="ZF_BBOX"/>
    <property type="match status" value="1"/>
</dbReference>
<dbReference type="GO" id="GO:0008270">
    <property type="term" value="F:zinc ion binding"/>
    <property type="evidence" value="ECO:0007669"/>
    <property type="project" value="UniProtKB-KW"/>
</dbReference>
<evidence type="ECO:0000256" key="2">
    <source>
        <dbReference type="ARBA" id="ARBA00022833"/>
    </source>
</evidence>
<evidence type="ECO:0000256" key="1">
    <source>
        <dbReference type="ARBA" id="ARBA00022771"/>
    </source>
</evidence>
<organism evidence="7 8">
    <name type="scientific">Crenichthys baileyi</name>
    <name type="common">White River springfish</name>
    <dbReference type="NCBI Taxonomy" id="28760"/>
    <lineage>
        <taxon>Eukaryota</taxon>
        <taxon>Metazoa</taxon>
        <taxon>Chordata</taxon>
        <taxon>Craniata</taxon>
        <taxon>Vertebrata</taxon>
        <taxon>Euteleostomi</taxon>
        <taxon>Actinopterygii</taxon>
        <taxon>Neopterygii</taxon>
        <taxon>Teleostei</taxon>
        <taxon>Neoteleostei</taxon>
        <taxon>Acanthomorphata</taxon>
        <taxon>Ovalentaria</taxon>
        <taxon>Atherinomorphae</taxon>
        <taxon>Cyprinodontiformes</taxon>
        <taxon>Goodeidae</taxon>
        <taxon>Crenichthys</taxon>
    </lineage>
</organism>
<dbReference type="Pfam" id="PF00643">
    <property type="entry name" value="zf-B_box"/>
    <property type="match status" value="1"/>
</dbReference>
<dbReference type="SUPFAM" id="SSF49899">
    <property type="entry name" value="Concanavalin A-like lectins/glucanases"/>
    <property type="match status" value="1"/>
</dbReference>
<evidence type="ECO:0000313" key="7">
    <source>
        <dbReference type="EMBL" id="KAK5613542.1"/>
    </source>
</evidence>
<keyword evidence="2" id="KW-0862">Zinc</keyword>
<dbReference type="InterPro" id="IPR006574">
    <property type="entry name" value="PRY"/>
</dbReference>
<dbReference type="Proteomes" id="UP001311232">
    <property type="component" value="Unassembled WGS sequence"/>
</dbReference>
<keyword evidence="1 3" id="KW-0863">Zinc-finger</keyword>
<dbReference type="CDD" id="cd12893">
    <property type="entry name" value="SPRY_PRY_TRIM35"/>
    <property type="match status" value="1"/>
</dbReference>
<dbReference type="Gene3D" id="3.30.160.60">
    <property type="entry name" value="Classic Zinc Finger"/>
    <property type="match status" value="1"/>
</dbReference>
<dbReference type="SMART" id="SM00589">
    <property type="entry name" value="PRY"/>
    <property type="match status" value="1"/>
</dbReference>
<dbReference type="PROSITE" id="PS50188">
    <property type="entry name" value="B302_SPRY"/>
    <property type="match status" value="1"/>
</dbReference>
<evidence type="ECO:0000256" key="4">
    <source>
        <dbReference type="SAM" id="Coils"/>
    </source>
</evidence>
<evidence type="ECO:0000259" key="6">
    <source>
        <dbReference type="PROSITE" id="PS50188"/>
    </source>
</evidence>
<feature type="domain" description="B30.2/SPRY" evidence="6">
    <location>
        <begin position="308"/>
        <end position="496"/>
    </location>
</feature>
<dbReference type="InterPro" id="IPR001870">
    <property type="entry name" value="B30.2/SPRY"/>
</dbReference>
<keyword evidence="8" id="KW-1185">Reference proteome</keyword>
<accession>A0AAV9RWW9</accession>
<dbReference type="InterPro" id="IPR000315">
    <property type="entry name" value="Znf_B-box"/>
</dbReference>
<keyword evidence="4" id="KW-0175">Coiled coil</keyword>
<evidence type="ECO:0000259" key="5">
    <source>
        <dbReference type="PROSITE" id="PS50119"/>
    </source>
</evidence>
<dbReference type="PRINTS" id="PR01407">
    <property type="entry name" value="BUTYPHLNCDUF"/>
</dbReference>
<gene>
    <name evidence="7" type="ORF">CRENBAI_020248</name>
</gene>
<sequence>MSLKLLWITCRFFKVKAPDQLHQSSFDLKEHEAPPLPDWRSFLTLTSPLGKTTSFQLQQRDLLSGSTLRVSLTTNAHQSPPERGFSSGRVLSFLLGLVSVSLKVGIASRPEDLCCSEKVFKRGPPINMSLKIQCETFSQQRSSEGFCHLHSERLDVFCLDHQLPICLVCRDSDQHTEHTFGPFHEAAQQHKKELQESLEPLRKNLDLRKRVQEEFDHRAHEEEEEARLAALREEEEQKSRMMKEKMEALSREIAALSDTVRATEEELRAEDVSFLHNFKAAVERVQRRPLLDGPQLPSGAPIDQANHLGNLAFNIWSNMKDMVSYTPLLLDPNTAHPELILSEDLTSVRQGEKQQLPENPERIRYYSSVLSFQGFSSGNHSWDVEVGDSTYWLLGLLSESVQKEGDLQSGLWRIGFYGGEYSALAPTASTTVLPVQKKLQKIRVNLDWNGGKLTSSDPDSNTHIHTFKHTFTEKMFPFILNVDQVPVRILPEKMLVQLNS</sequence>
<feature type="coiled-coil region" evidence="4">
    <location>
        <begin position="184"/>
        <end position="266"/>
    </location>
</feature>
<reference evidence="7 8" key="1">
    <citation type="submission" date="2021-06" db="EMBL/GenBank/DDBJ databases">
        <authorList>
            <person name="Palmer J.M."/>
        </authorList>
    </citation>
    <scope>NUCLEOTIDE SEQUENCE [LARGE SCALE GENOMIC DNA]</scope>
    <source>
        <strain evidence="7 8">MEX-2019</strain>
        <tissue evidence="7">Muscle</tissue>
    </source>
</reference>
<comment type="caution">
    <text evidence="7">The sequence shown here is derived from an EMBL/GenBank/DDBJ whole genome shotgun (WGS) entry which is preliminary data.</text>
</comment>
<dbReference type="PANTHER" id="PTHR24103">
    <property type="entry name" value="E3 UBIQUITIN-PROTEIN LIGASE TRIM"/>
    <property type="match status" value="1"/>
</dbReference>
<evidence type="ECO:0000256" key="3">
    <source>
        <dbReference type="PROSITE-ProRule" id="PRU00024"/>
    </source>
</evidence>
<dbReference type="EMBL" id="JAHHUM010001206">
    <property type="protein sequence ID" value="KAK5613542.1"/>
    <property type="molecule type" value="Genomic_DNA"/>
</dbReference>
<evidence type="ECO:0000313" key="8">
    <source>
        <dbReference type="Proteomes" id="UP001311232"/>
    </source>
</evidence>
<dbReference type="InterPro" id="IPR050143">
    <property type="entry name" value="TRIM/RBCC"/>
</dbReference>
<dbReference type="InterPro" id="IPR003879">
    <property type="entry name" value="Butyrophylin_SPRY"/>
</dbReference>
<feature type="domain" description="B box-type" evidence="5">
    <location>
        <begin position="142"/>
        <end position="183"/>
    </location>
</feature>
<proteinExistence type="predicted"/>
<dbReference type="InterPro" id="IPR013320">
    <property type="entry name" value="ConA-like_dom_sf"/>
</dbReference>